<comment type="caution">
    <text evidence="1">The sequence shown here is derived from an EMBL/GenBank/DDBJ whole genome shotgun (WGS) entry which is preliminary data.</text>
</comment>
<dbReference type="Proteomes" id="UP001320706">
    <property type="component" value="Unassembled WGS sequence"/>
</dbReference>
<reference evidence="1" key="1">
    <citation type="submission" date="2024-02" db="EMBL/GenBank/DDBJ databases">
        <title>Metagenome Assembled Genome of Zalaria obscura JY119.</title>
        <authorList>
            <person name="Vighnesh L."/>
            <person name="Jagadeeshwari U."/>
            <person name="Venkata Ramana C."/>
            <person name="Sasikala C."/>
        </authorList>
    </citation>
    <scope>NUCLEOTIDE SEQUENCE</scope>
    <source>
        <strain evidence="1">JY119</strain>
    </source>
</reference>
<dbReference type="EMBL" id="JAMKPW020000014">
    <property type="protein sequence ID" value="KAK8211376.1"/>
    <property type="molecule type" value="Genomic_DNA"/>
</dbReference>
<protein>
    <submittedName>
        <fullName evidence="1">Uncharacterized protein</fullName>
    </submittedName>
</protein>
<accession>A0ACC3SFE1</accession>
<keyword evidence="2" id="KW-1185">Reference proteome</keyword>
<gene>
    <name evidence="1" type="ORF">M8818_003343</name>
</gene>
<evidence type="ECO:0000313" key="1">
    <source>
        <dbReference type="EMBL" id="KAK8211376.1"/>
    </source>
</evidence>
<evidence type="ECO:0000313" key="2">
    <source>
        <dbReference type="Proteomes" id="UP001320706"/>
    </source>
</evidence>
<sequence length="340" mass="38892">MSAQSELRVNVRDRLRRADKNYKLPFNPRFLRDEFQGNTDMPKQDMQAWFVSDGILPHLKSWKAECLDVEERLTELREELGDTDEWVDCIDPIIQHRNEADILLPDAETEGWTALKLCCRAAASIVRDDPKEGILSTYGQNSDWGYVAATRILYTVLFDLLNVPKGFFFEMLGGKCIGIPMSERRAEARAAATRAEKRHLSQSSVVCETYQQEARAAEAQLAVERATRQRLEVLLVAETAARRRQEALLQEEIAARQSVEVTLAEERADRQMVELRADPRLAEEMAARHQLEVLLQQERAVRQRVELQRDRAELQALAAQSQVPMPGDADYQNPQNHPQL</sequence>
<name>A0ACC3SFE1_9PEZI</name>
<organism evidence="1 2">
    <name type="scientific">Zalaria obscura</name>
    <dbReference type="NCBI Taxonomy" id="2024903"/>
    <lineage>
        <taxon>Eukaryota</taxon>
        <taxon>Fungi</taxon>
        <taxon>Dikarya</taxon>
        <taxon>Ascomycota</taxon>
        <taxon>Pezizomycotina</taxon>
        <taxon>Dothideomycetes</taxon>
        <taxon>Dothideomycetidae</taxon>
        <taxon>Dothideales</taxon>
        <taxon>Zalariaceae</taxon>
        <taxon>Zalaria</taxon>
    </lineage>
</organism>
<proteinExistence type="predicted"/>